<evidence type="ECO:0000313" key="2">
    <source>
        <dbReference type="Proteomes" id="UP000326396"/>
    </source>
</evidence>
<accession>A0A5N6LNP0</accession>
<protein>
    <submittedName>
        <fullName evidence="1">Uncharacterized protein</fullName>
    </submittedName>
</protein>
<dbReference type="AlphaFoldDB" id="A0A5N6LNP0"/>
<dbReference type="EMBL" id="SZYD01000019">
    <property type="protein sequence ID" value="KAD2393048.1"/>
    <property type="molecule type" value="Genomic_DNA"/>
</dbReference>
<evidence type="ECO:0000313" key="1">
    <source>
        <dbReference type="EMBL" id="KAD2393048.1"/>
    </source>
</evidence>
<name>A0A5N6LNP0_9ASTR</name>
<proteinExistence type="predicted"/>
<keyword evidence="2" id="KW-1185">Reference proteome</keyword>
<comment type="caution">
    <text evidence="1">The sequence shown here is derived from an EMBL/GenBank/DDBJ whole genome shotgun (WGS) entry which is preliminary data.</text>
</comment>
<organism evidence="1 2">
    <name type="scientific">Mikania micrantha</name>
    <name type="common">bitter vine</name>
    <dbReference type="NCBI Taxonomy" id="192012"/>
    <lineage>
        <taxon>Eukaryota</taxon>
        <taxon>Viridiplantae</taxon>
        <taxon>Streptophyta</taxon>
        <taxon>Embryophyta</taxon>
        <taxon>Tracheophyta</taxon>
        <taxon>Spermatophyta</taxon>
        <taxon>Magnoliopsida</taxon>
        <taxon>eudicotyledons</taxon>
        <taxon>Gunneridae</taxon>
        <taxon>Pentapetalae</taxon>
        <taxon>asterids</taxon>
        <taxon>campanulids</taxon>
        <taxon>Asterales</taxon>
        <taxon>Asteraceae</taxon>
        <taxon>Asteroideae</taxon>
        <taxon>Heliantheae alliance</taxon>
        <taxon>Eupatorieae</taxon>
        <taxon>Mikania</taxon>
    </lineage>
</organism>
<sequence length="140" mass="15629">MKFLTKLVLALASTLFSLLFVCLLPLVRHTSYFITFDHHLSNQLNLVPVLKEPDPDDCISYDYTLAEETEAEQKVLGFPWALITVQQEKEEDAETVAIGARYESPYLSSSPSSSNSATHHNHGARYESAIIIRRITAGSS</sequence>
<dbReference type="Proteomes" id="UP000326396">
    <property type="component" value="Linkage Group LG9"/>
</dbReference>
<gene>
    <name evidence="1" type="ORF">E3N88_40025</name>
</gene>
<reference evidence="1 2" key="1">
    <citation type="submission" date="2019-05" db="EMBL/GenBank/DDBJ databases">
        <title>Mikania micrantha, genome provides insights into the molecular mechanism of rapid growth.</title>
        <authorList>
            <person name="Liu B."/>
        </authorList>
    </citation>
    <scope>NUCLEOTIDE SEQUENCE [LARGE SCALE GENOMIC DNA]</scope>
    <source>
        <strain evidence="1">NLD-2019</strain>
        <tissue evidence="1">Leaf</tissue>
    </source>
</reference>